<keyword evidence="1" id="KW-0805">Transcription regulation</keyword>
<dbReference type="OrthoDB" id="4214267at2"/>
<evidence type="ECO:0000313" key="7">
    <source>
        <dbReference type="Proteomes" id="UP000309174"/>
    </source>
</evidence>
<evidence type="ECO:0000256" key="4">
    <source>
        <dbReference type="PROSITE-ProRule" id="PRU00335"/>
    </source>
</evidence>
<dbReference type="PRINTS" id="PR00455">
    <property type="entry name" value="HTHTETR"/>
</dbReference>
<organism evidence="6 7">
    <name type="scientific">Actinomadura soli</name>
    <dbReference type="NCBI Taxonomy" id="2508997"/>
    <lineage>
        <taxon>Bacteria</taxon>
        <taxon>Bacillati</taxon>
        <taxon>Actinomycetota</taxon>
        <taxon>Actinomycetes</taxon>
        <taxon>Streptosporangiales</taxon>
        <taxon>Thermomonosporaceae</taxon>
        <taxon>Actinomadura</taxon>
    </lineage>
</organism>
<proteinExistence type="predicted"/>
<sequence length="206" mass="22755">MGRLLDVAEQRVTRRRTSTQTREHVLAVAHDLFYWQGIRAVGVDKIAAEAGVAPTTLYRLFASKEDLIAAYVERADQGYREWLTQVTRADGRSARERILALFDALLVQIQPGTCRGCPFLMALAEYPDAQVAGHQQAVAMKTWVHAQLNELTRQLDHVEDPALLADHLTLIMEGAYASVQALGIDGPARQARVLVETILPGEEIAG</sequence>
<keyword evidence="3" id="KW-0804">Transcription</keyword>
<dbReference type="PROSITE" id="PS50977">
    <property type="entry name" value="HTH_TETR_2"/>
    <property type="match status" value="1"/>
</dbReference>
<dbReference type="PANTHER" id="PTHR47506">
    <property type="entry name" value="TRANSCRIPTIONAL REGULATORY PROTEIN"/>
    <property type="match status" value="1"/>
</dbReference>
<accession>A0A5C4J189</accession>
<dbReference type="EMBL" id="VCKW01000359">
    <property type="protein sequence ID" value="TMQ89854.1"/>
    <property type="molecule type" value="Genomic_DNA"/>
</dbReference>
<dbReference type="SUPFAM" id="SSF46689">
    <property type="entry name" value="Homeodomain-like"/>
    <property type="match status" value="1"/>
</dbReference>
<gene>
    <name evidence="6" type="ORF">ETD83_38010</name>
</gene>
<evidence type="ECO:0000256" key="1">
    <source>
        <dbReference type="ARBA" id="ARBA00023015"/>
    </source>
</evidence>
<dbReference type="Gene3D" id="1.10.357.10">
    <property type="entry name" value="Tetracycline Repressor, domain 2"/>
    <property type="match status" value="1"/>
</dbReference>
<keyword evidence="7" id="KW-1185">Reference proteome</keyword>
<evidence type="ECO:0000313" key="6">
    <source>
        <dbReference type="EMBL" id="TMQ89854.1"/>
    </source>
</evidence>
<feature type="DNA-binding region" description="H-T-H motif" evidence="4">
    <location>
        <begin position="42"/>
        <end position="61"/>
    </location>
</feature>
<dbReference type="Proteomes" id="UP000309174">
    <property type="component" value="Unassembled WGS sequence"/>
</dbReference>
<dbReference type="InterPro" id="IPR001647">
    <property type="entry name" value="HTH_TetR"/>
</dbReference>
<evidence type="ECO:0000256" key="3">
    <source>
        <dbReference type="ARBA" id="ARBA00023163"/>
    </source>
</evidence>
<keyword evidence="2 4" id="KW-0238">DNA-binding</keyword>
<evidence type="ECO:0000256" key="2">
    <source>
        <dbReference type="ARBA" id="ARBA00023125"/>
    </source>
</evidence>
<reference evidence="6 7" key="1">
    <citation type="submission" date="2019-05" db="EMBL/GenBank/DDBJ databases">
        <title>Draft genome sequence of Actinomadura sp. 14C53.</title>
        <authorList>
            <person name="Saricaoglu S."/>
            <person name="Isik K."/>
        </authorList>
    </citation>
    <scope>NUCLEOTIDE SEQUENCE [LARGE SCALE GENOMIC DNA]</scope>
    <source>
        <strain evidence="6 7">14C53</strain>
    </source>
</reference>
<dbReference type="AlphaFoldDB" id="A0A5C4J189"/>
<comment type="caution">
    <text evidence="6">The sequence shown here is derived from an EMBL/GenBank/DDBJ whole genome shotgun (WGS) entry which is preliminary data.</text>
</comment>
<dbReference type="Pfam" id="PF00440">
    <property type="entry name" value="TetR_N"/>
    <property type="match status" value="1"/>
</dbReference>
<name>A0A5C4J189_9ACTN</name>
<dbReference type="SUPFAM" id="SSF48498">
    <property type="entry name" value="Tetracyclin repressor-like, C-terminal domain"/>
    <property type="match status" value="1"/>
</dbReference>
<dbReference type="PANTHER" id="PTHR47506:SF1">
    <property type="entry name" value="HTH-TYPE TRANSCRIPTIONAL REGULATOR YJDC"/>
    <property type="match status" value="1"/>
</dbReference>
<protein>
    <submittedName>
        <fullName evidence="6">TetR/AcrR family transcriptional regulator</fullName>
    </submittedName>
</protein>
<dbReference type="GO" id="GO:0003677">
    <property type="term" value="F:DNA binding"/>
    <property type="evidence" value="ECO:0007669"/>
    <property type="project" value="UniProtKB-UniRule"/>
</dbReference>
<dbReference type="InterPro" id="IPR009057">
    <property type="entry name" value="Homeodomain-like_sf"/>
</dbReference>
<evidence type="ECO:0000259" key="5">
    <source>
        <dbReference type="PROSITE" id="PS50977"/>
    </source>
</evidence>
<feature type="domain" description="HTH tetR-type" evidence="5">
    <location>
        <begin position="19"/>
        <end position="79"/>
    </location>
</feature>
<dbReference type="InterPro" id="IPR036271">
    <property type="entry name" value="Tet_transcr_reg_TetR-rel_C_sf"/>
</dbReference>